<dbReference type="EMBL" id="AZAC01000001">
    <property type="protein sequence ID" value="KIX16079.1"/>
    <property type="molecule type" value="Genomic_DNA"/>
</dbReference>
<dbReference type="Gene3D" id="1.10.150.240">
    <property type="entry name" value="Putative phosphatase, domain 2"/>
    <property type="match status" value="1"/>
</dbReference>
<name>A0A0D2JD10_9BACT</name>
<evidence type="ECO:0000313" key="6">
    <source>
        <dbReference type="Proteomes" id="UP000032233"/>
    </source>
</evidence>
<comment type="similarity">
    <text evidence="3">Belongs to the HAD-like hydrolase superfamily. CbbY/CbbZ/Gph/YieH family.</text>
</comment>
<dbReference type="SFLD" id="SFLDG01129">
    <property type="entry name" value="C1.5:_HAD__Beta-PGM__Phosphata"/>
    <property type="match status" value="1"/>
</dbReference>
<proteinExistence type="inferred from homology"/>
<reference evidence="5 6" key="1">
    <citation type="submission" date="2013-11" db="EMBL/GenBank/DDBJ databases">
        <title>Metagenomic analysis of a methanogenic consortium involved in long chain n-alkane degradation.</title>
        <authorList>
            <person name="Davidova I.A."/>
            <person name="Callaghan A.V."/>
            <person name="Wawrik B."/>
            <person name="Pruitt S."/>
            <person name="Marks C."/>
            <person name="Duncan K.E."/>
            <person name="Suflita J.M."/>
        </authorList>
    </citation>
    <scope>NUCLEOTIDE SEQUENCE [LARGE SCALE GENOMIC DNA]</scope>
    <source>
        <strain evidence="5 6">SPR</strain>
    </source>
</reference>
<keyword evidence="6" id="KW-1185">Reference proteome</keyword>
<dbReference type="STRING" id="1429043.X474_00965"/>
<organism evidence="5 6">
    <name type="scientific">Dethiosulfatarculus sandiegensis</name>
    <dbReference type="NCBI Taxonomy" id="1429043"/>
    <lineage>
        <taxon>Bacteria</taxon>
        <taxon>Pseudomonadati</taxon>
        <taxon>Thermodesulfobacteriota</taxon>
        <taxon>Desulfarculia</taxon>
        <taxon>Desulfarculales</taxon>
        <taxon>Desulfarculaceae</taxon>
        <taxon>Dethiosulfatarculus</taxon>
    </lineage>
</organism>
<dbReference type="SFLD" id="SFLDS00003">
    <property type="entry name" value="Haloacid_Dehalogenase"/>
    <property type="match status" value="1"/>
</dbReference>
<dbReference type="GO" id="GO:0006281">
    <property type="term" value="P:DNA repair"/>
    <property type="evidence" value="ECO:0007669"/>
    <property type="project" value="TreeGrafter"/>
</dbReference>
<dbReference type="AlphaFoldDB" id="A0A0D2JD10"/>
<evidence type="ECO:0000256" key="3">
    <source>
        <dbReference type="ARBA" id="ARBA00006171"/>
    </source>
</evidence>
<gene>
    <name evidence="5" type="ORF">X474_00965</name>
</gene>
<comment type="catalytic activity">
    <reaction evidence="1">
        <text>2-phosphoglycolate + H2O = glycolate + phosphate</text>
        <dbReference type="Rhea" id="RHEA:14369"/>
        <dbReference type="ChEBI" id="CHEBI:15377"/>
        <dbReference type="ChEBI" id="CHEBI:29805"/>
        <dbReference type="ChEBI" id="CHEBI:43474"/>
        <dbReference type="ChEBI" id="CHEBI:58033"/>
        <dbReference type="EC" id="3.1.3.18"/>
    </reaction>
</comment>
<dbReference type="Pfam" id="PF13419">
    <property type="entry name" value="HAD_2"/>
    <property type="match status" value="1"/>
</dbReference>
<evidence type="ECO:0000256" key="4">
    <source>
        <dbReference type="ARBA" id="ARBA00013078"/>
    </source>
</evidence>
<protein>
    <recommendedName>
        <fullName evidence="4">phosphoglycolate phosphatase</fullName>
        <ecNumber evidence="4">3.1.3.18</ecNumber>
    </recommendedName>
</protein>
<evidence type="ECO:0000256" key="2">
    <source>
        <dbReference type="ARBA" id="ARBA00004818"/>
    </source>
</evidence>
<dbReference type="InterPro" id="IPR023198">
    <property type="entry name" value="PGP-like_dom2"/>
</dbReference>
<dbReference type="SUPFAM" id="SSF56784">
    <property type="entry name" value="HAD-like"/>
    <property type="match status" value="1"/>
</dbReference>
<dbReference type="OrthoDB" id="5421442at2"/>
<dbReference type="InterPro" id="IPR006439">
    <property type="entry name" value="HAD-SF_hydro_IA"/>
</dbReference>
<accession>A0A0D2JD10</accession>
<dbReference type="InterPro" id="IPR023214">
    <property type="entry name" value="HAD_sf"/>
</dbReference>
<dbReference type="Proteomes" id="UP000032233">
    <property type="component" value="Unassembled WGS sequence"/>
</dbReference>
<sequence>MYIKGLIFDFDGTLAELNIDFSVISERVRQTAAQMGYVDPWPDGYLLEAVQIVSSSLGNGFKNKALDIIQAAEIRAAEKGALFPFTLDLLARLRRKSLGLAIVSRNCDAAIRTVFPEIKSHCDSFIPRDLAIRTKPHPGHIEQAAKELGLKTDQTLVIGDHPMDIKSAQAAHAGSVGVATGRISLAELEQSGADHVLANAGELLYLLEKLEFQQDW</sequence>
<dbReference type="RefSeq" id="WP_044346153.1">
    <property type="nucleotide sequence ID" value="NZ_AZAC01000001.1"/>
</dbReference>
<evidence type="ECO:0000313" key="5">
    <source>
        <dbReference type="EMBL" id="KIX16079.1"/>
    </source>
</evidence>
<dbReference type="Gene3D" id="3.40.50.1000">
    <property type="entry name" value="HAD superfamily/HAD-like"/>
    <property type="match status" value="1"/>
</dbReference>
<dbReference type="InterPro" id="IPR050155">
    <property type="entry name" value="HAD-like_hydrolase_sf"/>
</dbReference>
<comment type="caution">
    <text evidence="5">The sequence shown here is derived from an EMBL/GenBank/DDBJ whole genome shotgun (WGS) entry which is preliminary data.</text>
</comment>
<comment type="pathway">
    <text evidence="2">Organic acid metabolism; glycolate biosynthesis; glycolate from 2-phosphoglycolate: step 1/1.</text>
</comment>
<dbReference type="InParanoid" id="A0A0D2JD10"/>
<dbReference type="EC" id="3.1.3.18" evidence="4"/>
<evidence type="ECO:0000256" key="1">
    <source>
        <dbReference type="ARBA" id="ARBA00000830"/>
    </source>
</evidence>
<dbReference type="InterPro" id="IPR041492">
    <property type="entry name" value="HAD_2"/>
</dbReference>
<dbReference type="PANTHER" id="PTHR43434:SF1">
    <property type="entry name" value="PHOSPHOGLYCOLATE PHOSPHATASE"/>
    <property type="match status" value="1"/>
</dbReference>
<dbReference type="GO" id="GO:0008967">
    <property type="term" value="F:phosphoglycolate phosphatase activity"/>
    <property type="evidence" value="ECO:0007669"/>
    <property type="project" value="UniProtKB-EC"/>
</dbReference>
<dbReference type="PANTHER" id="PTHR43434">
    <property type="entry name" value="PHOSPHOGLYCOLATE PHOSPHATASE"/>
    <property type="match status" value="1"/>
</dbReference>
<dbReference type="InterPro" id="IPR036412">
    <property type="entry name" value="HAD-like_sf"/>
</dbReference>
<dbReference type="NCBIfam" id="TIGR01509">
    <property type="entry name" value="HAD-SF-IA-v3"/>
    <property type="match status" value="1"/>
</dbReference>